<keyword evidence="2" id="KW-1185">Reference proteome</keyword>
<protein>
    <submittedName>
        <fullName evidence="1">Uncharacterized protein</fullName>
    </submittedName>
</protein>
<sequence length="94" mass="10895">MTPQPRTSTRYAHVNLHCLQMSTCNTSLTFGLPLEHPTHTQVWNRRPHFLHVNSVKGMRQMRFIGLIPAIPWNEWVEPGWPSGRLATPAKDRVR</sequence>
<dbReference type="EMBL" id="CM055739">
    <property type="protein sequence ID" value="KAJ8004125.1"/>
    <property type="molecule type" value="Genomic_DNA"/>
</dbReference>
<gene>
    <name evidence="1" type="ORF">DPEC_G00155530</name>
</gene>
<comment type="caution">
    <text evidence="1">The sequence shown here is derived from an EMBL/GenBank/DDBJ whole genome shotgun (WGS) entry which is preliminary data.</text>
</comment>
<name>A0ACC2GKR6_DALPE</name>
<dbReference type="Proteomes" id="UP001157502">
    <property type="component" value="Chromosome 12"/>
</dbReference>
<evidence type="ECO:0000313" key="1">
    <source>
        <dbReference type="EMBL" id="KAJ8004125.1"/>
    </source>
</evidence>
<reference evidence="1" key="1">
    <citation type="submission" date="2021-05" db="EMBL/GenBank/DDBJ databases">
        <authorList>
            <person name="Pan Q."/>
            <person name="Jouanno E."/>
            <person name="Zahm M."/>
            <person name="Klopp C."/>
            <person name="Cabau C."/>
            <person name="Louis A."/>
            <person name="Berthelot C."/>
            <person name="Parey E."/>
            <person name="Roest Crollius H."/>
            <person name="Montfort J."/>
            <person name="Robinson-Rechavi M."/>
            <person name="Bouchez O."/>
            <person name="Lampietro C."/>
            <person name="Lopez Roques C."/>
            <person name="Donnadieu C."/>
            <person name="Postlethwait J."/>
            <person name="Bobe J."/>
            <person name="Dillon D."/>
            <person name="Chandos A."/>
            <person name="von Hippel F."/>
            <person name="Guiguen Y."/>
        </authorList>
    </citation>
    <scope>NUCLEOTIDE SEQUENCE</scope>
    <source>
        <strain evidence="1">YG-Jan2019</strain>
    </source>
</reference>
<organism evidence="1 2">
    <name type="scientific">Dallia pectoralis</name>
    <name type="common">Alaska blackfish</name>
    <dbReference type="NCBI Taxonomy" id="75939"/>
    <lineage>
        <taxon>Eukaryota</taxon>
        <taxon>Metazoa</taxon>
        <taxon>Chordata</taxon>
        <taxon>Craniata</taxon>
        <taxon>Vertebrata</taxon>
        <taxon>Euteleostomi</taxon>
        <taxon>Actinopterygii</taxon>
        <taxon>Neopterygii</taxon>
        <taxon>Teleostei</taxon>
        <taxon>Protacanthopterygii</taxon>
        <taxon>Esociformes</taxon>
        <taxon>Umbridae</taxon>
        <taxon>Dallia</taxon>
    </lineage>
</organism>
<accession>A0ACC2GKR6</accession>
<proteinExistence type="predicted"/>
<evidence type="ECO:0000313" key="2">
    <source>
        <dbReference type="Proteomes" id="UP001157502"/>
    </source>
</evidence>